<feature type="transmembrane region" description="Helical" evidence="1">
    <location>
        <begin position="181"/>
        <end position="201"/>
    </location>
</feature>
<evidence type="ECO:0000256" key="2">
    <source>
        <dbReference type="SAM" id="SignalP"/>
    </source>
</evidence>
<feature type="transmembrane region" description="Helical" evidence="1">
    <location>
        <begin position="96"/>
        <end position="117"/>
    </location>
</feature>
<organism evidence="3 4">
    <name type="scientific">Prorocentrum cordatum</name>
    <dbReference type="NCBI Taxonomy" id="2364126"/>
    <lineage>
        <taxon>Eukaryota</taxon>
        <taxon>Sar</taxon>
        <taxon>Alveolata</taxon>
        <taxon>Dinophyceae</taxon>
        <taxon>Prorocentrales</taxon>
        <taxon>Prorocentraceae</taxon>
        <taxon>Prorocentrum</taxon>
    </lineage>
</organism>
<feature type="transmembrane region" description="Helical" evidence="1">
    <location>
        <begin position="239"/>
        <end position="260"/>
    </location>
</feature>
<feature type="transmembrane region" description="Helical" evidence="1">
    <location>
        <begin position="129"/>
        <end position="146"/>
    </location>
</feature>
<evidence type="ECO:0000313" key="3">
    <source>
        <dbReference type="EMBL" id="CAK0843766.1"/>
    </source>
</evidence>
<feature type="transmembrane region" description="Helical" evidence="1">
    <location>
        <begin position="213"/>
        <end position="232"/>
    </location>
</feature>
<accession>A0ABN9TDD8</accession>
<name>A0ABN9TDD8_9DINO</name>
<evidence type="ECO:0000313" key="4">
    <source>
        <dbReference type="Proteomes" id="UP001189429"/>
    </source>
</evidence>
<dbReference type="Proteomes" id="UP001189429">
    <property type="component" value="Unassembled WGS sequence"/>
</dbReference>
<evidence type="ECO:0000256" key="1">
    <source>
        <dbReference type="SAM" id="Phobius"/>
    </source>
</evidence>
<keyword evidence="1" id="KW-0472">Membrane</keyword>
<dbReference type="EMBL" id="CAUYUJ010014606">
    <property type="protein sequence ID" value="CAK0843766.1"/>
    <property type="molecule type" value="Genomic_DNA"/>
</dbReference>
<reference evidence="3" key="1">
    <citation type="submission" date="2023-10" db="EMBL/GenBank/DDBJ databases">
        <authorList>
            <person name="Chen Y."/>
            <person name="Shah S."/>
            <person name="Dougan E. K."/>
            <person name="Thang M."/>
            <person name="Chan C."/>
        </authorList>
    </citation>
    <scope>NUCLEOTIDE SEQUENCE [LARGE SCALE GENOMIC DNA]</scope>
</reference>
<sequence length="272" mass="29015">MAPTSCGSFMFMCLACAGLALTWWCNLMMQPMIDMLLKPWVLLDSGHGRRVVLEFFFGQTANSTSTAACVSLLLSIGPIVITNCRATMGNLPTRLLFHYLGLTVAVAFSFPLQCALCQQPQRPPADDRMVLTSTLTIGGIGTFVLLGTRSVAGATTWCYVLTAVVPLIYDRLAATSVPTSLQALGTINMLVCAAFWANALWQQDGSPWVSPATASIFWDLAVVSICSCAWTAKHVGDFGLALLGLACPAACIPFAFARLAEMAAEGYVPVAE</sequence>
<keyword evidence="1" id="KW-0812">Transmembrane</keyword>
<comment type="caution">
    <text evidence="3">The sequence shown here is derived from an EMBL/GenBank/DDBJ whole genome shotgun (WGS) entry which is preliminary data.</text>
</comment>
<feature type="signal peptide" evidence="2">
    <location>
        <begin position="1"/>
        <end position="20"/>
    </location>
</feature>
<gene>
    <name evidence="3" type="ORF">PCOR1329_LOCUS38009</name>
</gene>
<proteinExistence type="predicted"/>
<keyword evidence="1" id="KW-1133">Transmembrane helix</keyword>
<feature type="chain" id="PRO_5047436857" evidence="2">
    <location>
        <begin position="21"/>
        <end position="272"/>
    </location>
</feature>
<keyword evidence="4" id="KW-1185">Reference proteome</keyword>
<protein>
    <submittedName>
        <fullName evidence="3">Uncharacterized protein</fullName>
    </submittedName>
</protein>
<keyword evidence="2" id="KW-0732">Signal</keyword>